<reference evidence="2" key="1">
    <citation type="submission" date="2018-03" db="EMBL/GenBank/DDBJ databases">
        <authorList>
            <person name="Batty M. E."/>
            <person name="Batty M E."/>
        </authorList>
    </citation>
    <scope>NUCLEOTIDE SEQUENCE [LARGE SCALE GENOMIC DNA]</scope>
</reference>
<evidence type="ECO:0000313" key="1">
    <source>
        <dbReference type="EMBL" id="SPR10597.1"/>
    </source>
</evidence>
<evidence type="ECO:0000313" key="2">
    <source>
        <dbReference type="Proteomes" id="UP000244960"/>
    </source>
</evidence>
<dbReference type="EMBL" id="LS398547">
    <property type="protein sequence ID" value="SPR10597.1"/>
    <property type="molecule type" value="Genomic_DNA"/>
</dbReference>
<dbReference type="AlphaFoldDB" id="A0A2U3RBL2"/>
<proteinExistence type="predicted"/>
<name>A0A2U3RBL2_ORITS</name>
<accession>A0A2U3RBL2</accession>
<organism evidence="1 2">
    <name type="scientific">Orientia tsutsugamushi</name>
    <name type="common">Rickettsia tsutsugamushi</name>
    <dbReference type="NCBI Taxonomy" id="784"/>
    <lineage>
        <taxon>Bacteria</taxon>
        <taxon>Pseudomonadati</taxon>
        <taxon>Pseudomonadota</taxon>
        <taxon>Alphaproteobacteria</taxon>
        <taxon>Rickettsiales</taxon>
        <taxon>Rickettsiaceae</taxon>
        <taxon>Rickettsieae</taxon>
        <taxon>Orientia</taxon>
    </lineage>
</organism>
<dbReference type="Proteomes" id="UP000244960">
    <property type="component" value="Chromosome I"/>
</dbReference>
<protein>
    <submittedName>
        <fullName evidence="1">IS630 family transposase</fullName>
    </submittedName>
</protein>
<gene>
    <name evidence="1" type="ORF">UT176_01757</name>
</gene>
<sequence length="101" mass="11615">MLRSEFIEKVKQISKENLVFIDESGIEDNDCREYGWSIKGNGNYNGQRLNDIFLLKVNLLLIIQNLENIGINVRLIALSICLNLGRFFGVDKRVNVLFVLI</sequence>